<dbReference type="Proteomes" id="UP001445472">
    <property type="component" value="Unassembled WGS sequence"/>
</dbReference>
<comment type="caution">
    <text evidence="1">The sequence shown here is derived from an EMBL/GenBank/DDBJ whole genome shotgun (WGS) entry which is preliminary data.</text>
</comment>
<dbReference type="EMBL" id="JBEPBX010000002">
    <property type="protein sequence ID" value="MER6612261.1"/>
    <property type="molecule type" value="Genomic_DNA"/>
</dbReference>
<accession>A0ABV1UN79</accession>
<keyword evidence="2" id="KW-1185">Reference proteome</keyword>
<gene>
    <name evidence="1" type="ORF">ABT276_02430</name>
</gene>
<evidence type="ECO:0000313" key="2">
    <source>
        <dbReference type="Proteomes" id="UP001445472"/>
    </source>
</evidence>
<reference evidence="1 2" key="1">
    <citation type="submission" date="2024-06" db="EMBL/GenBank/DDBJ databases">
        <title>The Natural Products Discovery Center: Release of the First 8490 Sequenced Strains for Exploring Actinobacteria Biosynthetic Diversity.</title>
        <authorList>
            <person name="Kalkreuter E."/>
            <person name="Kautsar S.A."/>
            <person name="Yang D."/>
            <person name="Bader C.D."/>
            <person name="Teijaro C.N."/>
            <person name="Fluegel L."/>
            <person name="Davis C.M."/>
            <person name="Simpson J.R."/>
            <person name="Lauterbach L."/>
            <person name="Steele A.D."/>
            <person name="Gui C."/>
            <person name="Meng S."/>
            <person name="Li G."/>
            <person name="Viehrig K."/>
            <person name="Ye F."/>
            <person name="Su P."/>
            <person name="Kiefer A.F."/>
            <person name="Nichols A."/>
            <person name="Cepeda A.J."/>
            <person name="Yan W."/>
            <person name="Fan B."/>
            <person name="Jiang Y."/>
            <person name="Adhikari A."/>
            <person name="Zheng C.-J."/>
            <person name="Schuster L."/>
            <person name="Cowan T.M."/>
            <person name="Smanski M.J."/>
            <person name="Chevrette M.G."/>
            <person name="De Carvalho L.P.S."/>
            <person name="Shen B."/>
        </authorList>
    </citation>
    <scope>NUCLEOTIDE SEQUENCE [LARGE SCALE GENOMIC DNA]</scope>
    <source>
        <strain evidence="1 2">NPDC000837</strain>
    </source>
</reference>
<dbReference type="RefSeq" id="WP_351974737.1">
    <property type="nucleotide sequence ID" value="NZ_JBEPBX010000002.1"/>
</dbReference>
<protein>
    <submittedName>
        <fullName evidence="1">Uncharacterized protein</fullName>
    </submittedName>
</protein>
<organism evidence="1 2">
    <name type="scientific">Streptomyces xantholiticus</name>
    <dbReference type="NCBI Taxonomy" id="68285"/>
    <lineage>
        <taxon>Bacteria</taxon>
        <taxon>Bacillati</taxon>
        <taxon>Actinomycetota</taxon>
        <taxon>Actinomycetes</taxon>
        <taxon>Kitasatosporales</taxon>
        <taxon>Streptomycetaceae</taxon>
        <taxon>Streptomyces</taxon>
    </lineage>
</organism>
<evidence type="ECO:0000313" key="1">
    <source>
        <dbReference type="EMBL" id="MER6612261.1"/>
    </source>
</evidence>
<name>A0ABV1UN79_9ACTN</name>
<proteinExistence type="predicted"/>
<sequence>MDTDTRPSGAAEARRFCHFHGGESGTALPVKSVARNSGPDVLLYACSPCREQRHLIPLRGMVV</sequence>